<name>A0A061BLK6_RHOTO</name>
<proteinExistence type="predicted"/>
<protein>
    <submittedName>
        <fullName evidence="3">RHTO0S21e00100g1_1</fullName>
    </submittedName>
</protein>
<evidence type="ECO:0000313" key="3">
    <source>
        <dbReference type="EMBL" id="CDR48848.1"/>
    </source>
</evidence>
<feature type="compositionally biased region" description="Pro residues" evidence="1">
    <location>
        <begin position="295"/>
        <end position="309"/>
    </location>
</feature>
<organism evidence="3">
    <name type="scientific">Rhodotorula toruloides</name>
    <name type="common">Yeast</name>
    <name type="synonym">Rhodosporidium toruloides</name>
    <dbReference type="NCBI Taxonomy" id="5286"/>
    <lineage>
        <taxon>Eukaryota</taxon>
        <taxon>Fungi</taxon>
        <taxon>Dikarya</taxon>
        <taxon>Basidiomycota</taxon>
        <taxon>Pucciniomycotina</taxon>
        <taxon>Microbotryomycetes</taxon>
        <taxon>Sporidiobolales</taxon>
        <taxon>Sporidiobolaceae</taxon>
        <taxon>Rhodotorula</taxon>
    </lineage>
</organism>
<dbReference type="InterPro" id="IPR000477">
    <property type="entry name" value="RT_dom"/>
</dbReference>
<dbReference type="OrthoDB" id="412006at2759"/>
<gene>
    <name evidence="3" type="ORF">RHTO0S_21e00100g</name>
</gene>
<dbReference type="PANTHER" id="PTHR33481:SF1">
    <property type="entry name" value="ENDONUCLEASE_EXONUCLEASE_PHOSPHATASE DOMAIN-CONTAINING PROTEIN-RELATED"/>
    <property type="match status" value="1"/>
</dbReference>
<dbReference type="EMBL" id="LK052956">
    <property type="protein sequence ID" value="CDR48848.1"/>
    <property type="molecule type" value="Genomic_DNA"/>
</dbReference>
<evidence type="ECO:0000259" key="2">
    <source>
        <dbReference type="PROSITE" id="PS50878"/>
    </source>
</evidence>
<feature type="region of interest" description="Disordered" evidence="1">
    <location>
        <begin position="494"/>
        <end position="536"/>
    </location>
</feature>
<feature type="region of interest" description="Disordered" evidence="1">
    <location>
        <begin position="277"/>
        <end position="316"/>
    </location>
</feature>
<dbReference type="AlphaFoldDB" id="A0A061BLK6"/>
<feature type="domain" description="Reverse transcriptase" evidence="2">
    <location>
        <begin position="1"/>
        <end position="213"/>
    </location>
</feature>
<accession>A0A061BLK6</accession>
<dbReference type="Pfam" id="PF00078">
    <property type="entry name" value="RVT_1"/>
    <property type="match status" value="1"/>
</dbReference>
<dbReference type="PANTHER" id="PTHR33481">
    <property type="entry name" value="REVERSE TRANSCRIPTASE"/>
    <property type="match status" value="1"/>
</dbReference>
<dbReference type="PROSITE" id="PS50878">
    <property type="entry name" value="RT_POL"/>
    <property type="match status" value="1"/>
</dbReference>
<evidence type="ECO:0000256" key="1">
    <source>
        <dbReference type="SAM" id="MobiDB-lite"/>
    </source>
</evidence>
<sequence>MLPKSHFGGRKRRSAEDAVVCVADEIKGQWRKGNAVVGLALSVSKAFPSVQTDRLTTNLRIRGLPSSACAWIRSFLSDRSCTLQLEGVVSESIEWTSGLPQGSPLSPILFLAYNAPLLDACETTLTCGFGGIDDVNLLAWGKTVEDAVSAMNSIVPKLEAWSYSHSSAFEPTKTEATIFLPAARAIPDNPPRVILQGHAVAFTPSLTMLGTKLDSRLSFREHISACAAKATTSTTAISLLTRSKAGLAPKWACQLVVACVLPRLVWAAAAWVEPAKGKEKIRDGQSTRGKSRPPSTSPPAAEPTLPPRPFALSARPSHPLHHRTIATRQRPIHSSHRLPLDLALANPLLPPDLDVESIHPDPIPPWSPDPAPAVDLARGKAIGTYEHVQIVRDLPPGSLLVYTDGSMGESGLVGAGMAARVWTGGKVLLAEGEEADVGLWQRERRKMGQRQTVYTGELEGLRLALASLLVTQTADSPLVALVSLDNTAALTLRGRRGGESGTLPESLPDVRAGSPLLLQAHSAPSDPYRRLTPRQS</sequence>
<reference evidence="3" key="1">
    <citation type="journal article" date="2014" name="Genome Announc.">
        <title>Draft genome sequence of Rhodosporidium toruloides CECT1137, an oleaginous yeast of biotechnological interest.</title>
        <authorList>
            <person name="Morin N."/>
            <person name="Calcas X."/>
            <person name="Devillers H."/>
            <person name="Durrens P."/>
            <person name="Sherman D.J."/>
            <person name="Nicaud J.-M."/>
            <person name="Neuveglise C."/>
        </authorList>
    </citation>
    <scope>NUCLEOTIDE SEQUENCE</scope>
    <source>
        <strain evidence="3">CECT1137</strain>
    </source>
</reference>